<comment type="caution">
    <text evidence="2">The sequence shown here is derived from an EMBL/GenBank/DDBJ whole genome shotgun (WGS) entry which is preliminary data.</text>
</comment>
<accession>A0ABT4J848</accession>
<dbReference type="EMBL" id="JAPTYD010000033">
    <property type="protein sequence ID" value="MCZ0963307.1"/>
    <property type="molecule type" value="Genomic_DNA"/>
</dbReference>
<sequence>DAERQAQAEARARARAAQDAQAVAQARAAAEARARAQAEAEARAAAARQQRYAPPEAEEEPEVAANIPDGRTPTTAGVAATVKDGIQISRTQIIGTIGAGKASRALVRLSNGRVLTLRLGDKINGGTITDIGDSRITFVKGGRPQALSVLGGR</sequence>
<proteinExistence type="predicted"/>
<evidence type="ECO:0008006" key="4">
    <source>
        <dbReference type="Google" id="ProtNLM"/>
    </source>
</evidence>
<evidence type="ECO:0000256" key="1">
    <source>
        <dbReference type="SAM" id="MobiDB-lite"/>
    </source>
</evidence>
<name>A0ABT4J848_9RHOB</name>
<gene>
    <name evidence="2" type="ORF">OU682_16980</name>
</gene>
<protein>
    <recommendedName>
        <fullName evidence="4">Type IV pilus biogenesis protein PilP</fullName>
    </recommendedName>
</protein>
<keyword evidence="3" id="KW-1185">Reference proteome</keyword>
<feature type="compositionally biased region" description="Low complexity" evidence="1">
    <location>
        <begin position="43"/>
        <end position="55"/>
    </location>
</feature>
<feature type="region of interest" description="Disordered" evidence="1">
    <location>
        <begin position="32"/>
        <end position="74"/>
    </location>
</feature>
<feature type="compositionally biased region" description="Basic and acidic residues" evidence="1">
    <location>
        <begin position="32"/>
        <end position="42"/>
    </location>
</feature>
<evidence type="ECO:0000313" key="2">
    <source>
        <dbReference type="EMBL" id="MCZ0963307.1"/>
    </source>
</evidence>
<dbReference type="Proteomes" id="UP001149822">
    <property type="component" value="Unassembled WGS sequence"/>
</dbReference>
<evidence type="ECO:0000313" key="3">
    <source>
        <dbReference type="Proteomes" id="UP001149822"/>
    </source>
</evidence>
<reference evidence="2" key="1">
    <citation type="submission" date="2022-12" db="EMBL/GenBank/DDBJ databases">
        <title>Paracoccus sp. EF6 isolated from a lake water.</title>
        <authorList>
            <person name="Liu H."/>
        </authorList>
    </citation>
    <scope>NUCLEOTIDE SEQUENCE</scope>
    <source>
        <strain evidence="2">EF6</strain>
    </source>
</reference>
<organism evidence="2 3">
    <name type="scientific">Paracoccus benzoatiresistens</name>
    <dbReference type="NCBI Taxonomy" id="2997341"/>
    <lineage>
        <taxon>Bacteria</taxon>
        <taxon>Pseudomonadati</taxon>
        <taxon>Pseudomonadota</taxon>
        <taxon>Alphaproteobacteria</taxon>
        <taxon>Rhodobacterales</taxon>
        <taxon>Paracoccaceae</taxon>
        <taxon>Paracoccus</taxon>
    </lineage>
</organism>
<feature type="non-terminal residue" evidence="2">
    <location>
        <position position="1"/>
    </location>
</feature>